<proteinExistence type="predicted"/>
<protein>
    <submittedName>
        <fullName evidence="1">Uncharacterized protein</fullName>
    </submittedName>
</protein>
<keyword evidence="2" id="KW-1185">Reference proteome</keyword>
<evidence type="ECO:0000313" key="1">
    <source>
        <dbReference type="EMBL" id="KDO53131.1"/>
    </source>
</evidence>
<accession>A0A067EQF1</accession>
<evidence type="ECO:0000313" key="2">
    <source>
        <dbReference type="Proteomes" id="UP000027120"/>
    </source>
</evidence>
<dbReference type="AlphaFoldDB" id="A0A067EQF1"/>
<reference evidence="1 2" key="1">
    <citation type="submission" date="2014-04" db="EMBL/GenBank/DDBJ databases">
        <authorList>
            <consortium name="International Citrus Genome Consortium"/>
            <person name="Gmitter F."/>
            <person name="Chen C."/>
            <person name="Farmerie W."/>
            <person name="Harkins T."/>
            <person name="Desany B."/>
            <person name="Mohiuddin M."/>
            <person name="Kodira C."/>
            <person name="Borodovsky M."/>
            <person name="Lomsadze A."/>
            <person name="Burns P."/>
            <person name="Jenkins J."/>
            <person name="Prochnik S."/>
            <person name="Shu S."/>
            <person name="Chapman J."/>
            <person name="Pitluck S."/>
            <person name="Schmutz J."/>
            <person name="Rokhsar D."/>
        </authorList>
    </citation>
    <scope>NUCLEOTIDE SEQUENCE</scope>
</reference>
<sequence length="81" mass="9056">MTAISFKARVPGTMSHRDLEPSTDSQCTSSHFDAHMGNQCCILTLSYVRKQCTGMGLTPHNLPITLSRKWKLYAIANKTRT</sequence>
<gene>
    <name evidence="1" type="ORF">CISIN_1g043772mg</name>
</gene>
<dbReference type="Proteomes" id="UP000027120">
    <property type="component" value="Unassembled WGS sequence"/>
</dbReference>
<name>A0A067EQF1_CITSI</name>
<organism evidence="1 2">
    <name type="scientific">Citrus sinensis</name>
    <name type="common">Sweet orange</name>
    <name type="synonym">Citrus aurantium var. sinensis</name>
    <dbReference type="NCBI Taxonomy" id="2711"/>
    <lineage>
        <taxon>Eukaryota</taxon>
        <taxon>Viridiplantae</taxon>
        <taxon>Streptophyta</taxon>
        <taxon>Embryophyta</taxon>
        <taxon>Tracheophyta</taxon>
        <taxon>Spermatophyta</taxon>
        <taxon>Magnoliopsida</taxon>
        <taxon>eudicotyledons</taxon>
        <taxon>Gunneridae</taxon>
        <taxon>Pentapetalae</taxon>
        <taxon>rosids</taxon>
        <taxon>malvids</taxon>
        <taxon>Sapindales</taxon>
        <taxon>Rutaceae</taxon>
        <taxon>Aurantioideae</taxon>
        <taxon>Citrus</taxon>
    </lineage>
</organism>
<dbReference type="EMBL" id="KK785021">
    <property type="protein sequence ID" value="KDO53131.1"/>
    <property type="molecule type" value="Genomic_DNA"/>
</dbReference>